<sequence>MITPQEMKVAERVGRRAASRWKAAEQDDVISHLYLWIAENSKTIERWRSEEAGDKKLFVTLRREAAKFCAHEQQVQVGRPIRQENFYSIDLLIRALPYVFEDVPVSTAVENPVTGQTYVSGTSADFGNAAAIMADIKGAFYGLNKEIREVLELRFRDGLTYEEIGELDSISKVGAKKRVDRAVERLRDGLSGDRI</sequence>
<organism evidence="2">
    <name type="scientific">uncultured Caudovirales phage</name>
    <dbReference type="NCBI Taxonomy" id="2100421"/>
    <lineage>
        <taxon>Viruses</taxon>
        <taxon>Duplodnaviria</taxon>
        <taxon>Heunggongvirae</taxon>
        <taxon>Uroviricota</taxon>
        <taxon>Caudoviricetes</taxon>
        <taxon>Peduoviridae</taxon>
        <taxon>Maltschvirus</taxon>
        <taxon>Maltschvirus maltsch</taxon>
    </lineage>
</organism>
<dbReference type="GO" id="GO:0006352">
    <property type="term" value="P:DNA-templated transcription initiation"/>
    <property type="evidence" value="ECO:0007669"/>
    <property type="project" value="InterPro"/>
</dbReference>
<dbReference type="Pfam" id="PF04545">
    <property type="entry name" value="Sigma70_r4"/>
    <property type="match status" value="1"/>
</dbReference>
<dbReference type="InterPro" id="IPR036388">
    <property type="entry name" value="WH-like_DNA-bd_sf"/>
</dbReference>
<accession>A0A6J5N421</accession>
<dbReference type="Gene3D" id="1.10.10.10">
    <property type="entry name" value="Winged helix-like DNA-binding domain superfamily/Winged helix DNA-binding domain"/>
    <property type="match status" value="1"/>
</dbReference>
<dbReference type="InterPro" id="IPR007630">
    <property type="entry name" value="RNA_pol_sigma70_r4"/>
</dbReference>
<name>A0A6J5N421_9CAUD</name>
<evidence type="ECO:0000259" key="1">
    <source>
        <dbReference type="Pfam" id="PF04545"/>
    </source>
</evidence>
<dbReference type="SUPFAM" id="SSF88659">
    <property type="entry name" value="Sigma3 and sigma4 domains of RNA polymerase sigma factors"/>
    <property type="match status" value="1"/>
</dbReference>
<evidence type="ECO:0000313" key="2">
    <source>
        <dbReference type="EMBL" id="CAB4153137.1"/>
    </source>
</evidence>
<proteinExistence type="predicted"/>
<protein>
    <submittedName>
        <fullName evidence="2">RNA polymerase sigma-70 region 4</fullName>
    </submittedName>
</protein>
<dbReference type="InterPro" id="IPR013324">
    <property type="entry name" value="RNA_pol_sigma_r3/r4-like"/>
</dbReference>
<feature type="domain" description="RNA polymerase sigma-70 region 4" evidence="1">
    <location>
        <begin position="142"/>
        <end position="187"/>
    </location>
</feature>
<dbReference type="GO" id="GO:0003700">
    <property type="term" value="F:DNA-binding transcription factor activity"/>
    <property type="evidence" value="ECO:0007669"/>
    <property type="project" value="InterPro"/>
</dbReference>
<gene>
    <name evidence="2" type="ORF">UFOVP609_47</name>
</gene>
<reference evidence="2" key="1">
    <citation type="submission" date="2020-04" db="EMBL/GenBank/DDBJ databases">
        <authorList>
            <person name="Chiriac C."/>
            <person name="Salcher M."/>
            <person name="Ghai R."/>
            <person name="Kavagutti S V."/>
        </authorList>
    </citation>
    <scope>NUCLEOTIDE SEQUENCE</scope>
</reference>
<dbReference type="EMBL" id="LR796588">
    <property type="protein sequence ID" value="CAB4153137.1"/>
    <property type="molecule type" value="Genomic_DNA"/>
</dbReference>